<feature type="transmembrane region" description="Helical" evidence="2">
    <location>
        <begin position="86"/>
        <end position="110"/>
    </location>
</feature>
<keyword evidence="1" id="KW-0460">Magnesium</keyword>
<evidence type="ECO:0000256" key="1">
    <source>
        <dbReference type="ARBA" id="ARBA00022842"/>
    </source>
</evidence>
<keyword evidence="2" id="KW-0472">Membrane</keyword>
<keyword evidence="2" id="KW-1133">Transmembrane helix</keyword>
<keyword evidence="5" id="KW-1185">Reference proteome</keyword>
<comment type="caution">
    <text evidence="4">The sequence shown here is derived from an EMBL/GenBank/DDBJ whole genome shotgun (WGS) entry which is preliminary data.</text>
</comment>
<evidence type="ECO:0000313" key="4">
    <source>
        <dbReference type="EMBL" id="RZB68987.1"/>
    </source>
</evidence>
<dbReference type="Proteomes" id="UP000289340">
    <property type="component" value="Chromosome 14"/>
</dbReference>
<dbReference type="InterPro" id="IPR023298">
    <property type="entry name" value="ATPase_P-typ_TM_dom_sf"/>
</dbReference>
<dbReference type="PANTHER" id="PTHR42861">
    <property type="entry name" value="CALCIUM-TRANSPORTING ATPASE"/>
    <property type="match status" value="1"/>
</dbReference>
<protein>
    <submittedName>
        <fullName evidence="4">ATPase 7, plasma membrane-type</fullName>
    </submittedName>
</protein>
<dbReference type="Pfam" id="PF00690">
    <property type="entry name" value="Cation_ATPase_N"/>
    <property type="match status" value="1"/>
</dbReference>
<sequence>MEETLKLRVRFLLLKTKISTINSIPPASKGRKGGLSENLRFCCALLMLEGVERGYLSVLNFQGIWFCFYDPGVGSFKSCSVFFGKFPLFLCGLWFCFLFSSFLATFFLLISLQENVPLEEVFQRCDSNGLTTESVEERLVIFGHNKLEEKKESKVLKFLGFMWNPLSWVMEAATIMVIALADGEMTIGPNLIETIKEIWFPRLQHFLQESRLWLIMFISYVFGEDVSFGGVFRCTTGLADQFGDGKTQQLGPKLWEIVGEQQGILKITGIGEHAHIRTFTEHSTKILAEESYSIGLLFSFYLM</sequence>
<organism evidence="4 5">
    <name type="scientific">Glycine soja</name>
    <name type="common">Wild soybean</name>
    <dbReference type="NCBI Taxonomy" id="3848"/>
    <lineage>
        <taxon>Eukaryota</taxon>
        <taxon>Viridiplantae</taxon>
        <taxon>Streptophyta</taxon>
        <taxon>Embryophyta</taxon>
        <taxon>Tracheophyta</taxon>
        <taxon>Spermatophyta</taxon>
        <taxon>Magnoliopsida</taxon>
        <taxon>eudicotyledons</taxon>
        <taxon>Gunneridae</taxon>
        <taxon>Pentapetalae</taxon>
        <taxon>rosids</taxon>
        <taxon>fabids</taxon>
        <taxon>Fabales</taxon>
        <taxon>Fabaceae</taxon>
        <taxon>Papilionoideae</taxon>
        <taxon>50 kb inversion clade</taxon>
        <taxon>NPAAA clade</taxon>
        <taxon>indigoferoid/millettioid clade</taxon>
        <taxon>Phaseoleae</taxon>
        <taxon>Glycine</taxon>
        <taxon>Glycine subgen. Soja</taxon>
    </lineage>
</organism>
<dbReference type="Gene3D" id="1.20.1110.10">
    <property type="entry name" value="Calcium-transporting ATPase, transmembrane domain"/>
    <property type="match status" value="1"/>
</dbReference>
<reference evidence="4 5" key="1">
    <citation type="submission" date="2018-09" db="EMBL/GenBank/DDBJ databases">
        <title>A high-quality reference genome of wild soybean provides a powerful tool to mine soybean genomes.</title>
        <authorList>
            <person name="Xie M."/>
            <person name="Chung C.Y.L."/>
            <person name="Li M.-W."/>
            <person name="Wong F.-L."/>
            <person name="Chan T.-F."/>
            <person name="Lam H.-M."/>
        </authorList>
    </citation>
    <scope>NUCLEOTIDE SEQUENCE [LARGE SCALE GENOMIC DNA]</scope>
    <source>
        <strain evidence="5">cv. W05</strain>
        <tissue evidence="4">Hypocotyl of etiolated seedlings</tissue>
    </source>
</reference>
<evidence type="ECO:0000259" key="3">
    <source>
        <dbReference type="SMART" id="SM00831"/>
    </source>
</evidence>
<dbReference type="SMART" id="SM00831">
    <property type="entry name" value="Cation_ATPase_N"/>
    <property type="match status" value="1"/>
</dbReference>
<accession>A0A445H5Y2</accession>
<evidence type="ECO:0000313" key="5">
    <source>
        <dbReference type="Proteomes" id="UP000289340"/>
    </source>
</evidence>
<keyword evidence="2" id="KW-0812">Transmembrane</keyword>
<gene>
    <name evidence="4" type="ORF">D0Y65_038677</name>
</gene>
<dbReference type="SUPFAM" id="SSF81665">
    <property type="entry name" value="Calcium ATPase, transmembrane domain M"/>
    <property type="match status" value="1"/>
</dbReference>
<dbReference type="EMBL" id="QZWG01000014">
    <property type="protein sequence ID" value="RZB68987.1"/>
    <property type="molecule type" value="Genomic_DNA"/>
</dbReference>
<dbReference type="AlphaFoldDB" id="A0A445H5Y2"/>
<proteinExistence type="predicted"/>
<feature type="domain" description="Cation-transporting P-type ATPase N-terminal" evidence="3">
    <location>
        <begin position="112"/>
        <end position="182"/>
    </location>
</feature>
<dbReference type="InterPro" id="IPR004014">
    <property type="entry name" value="ATPase_P-typ_cation-transptr_N"/>
</dbReference>
<evidence type="ECO:0000256" key="2">
    <source>
        <dbReference type="SAM" id="Phobius"/>
    </source>
</evidence>
<name>A0A445H5Y2_GLYSO</name>